<dbReference type="EMBL" id="JBAWTH010000010">
    <property type="protein sequence ID" value="KAL2290036.1"/>
    <property type="molecule type" value="Genomic_DNA"/>
</dbReference>
<keyword evidence="3" id="KW-1185">Reference proteome</keyword>
<name>A0ABR4F6B5_9PEZI</name>
<protein>
    <submittedName>
        <fullName evidence="2">Uncharacterized protein</fullName>
    </submittedName>
</protein>
<feature type="compositionally biased region" description="Basic and acidic residues" evidence="1">
    <location>
        <begin position="54"/>
        <end position="67"/>
    </location>
</feature>
<evidence type="ECO:0000313" key="2">
    <source>
        <dbReference type="EMBL" id="KAL2290036.1"/>
    </source>
</evidence>
<proteinExistence type="predicted"/>
<dbReference type="EMBL" id="JBAWTH010000010">
    <property type="protein sequence ID" value="KAL2290037.1"/>
    <property type="molecule type" value="Genomic_DNA"/>
</dbReference>
<evidence type="ECO:0000313" key="3">
    <source>
        <dbReference type="Proteomes" id="UP001600888"/>
    </source>
</evidence>
<accession>A0ABR4F6B5</accession>
<sequence length="177" mass="18925">MNRLILRVRGARLPPISTSTFKPGVALPVSARRHYASSAPKEAEQSSAQSGGSRSKDAKEQAEKADQVDTGNNPSADRLAGEGAKGRTGGGEPLSSSENPPPQPKINSASIPGQGRDKLTKEQQEEVDRHNAEFEKKTIERARQQKTKSTIITGRDKEVLTGIDCTETICCCNSALA</sequence>
<reference evidence="2 3" key="1">
    <citation type="submission" date="2024-03" db="EMBL/GenBank/DDBJ databases">
        <title>A high-quality draft genome sequence of Diaporthe vaccinii, a causative agent of upright dieback and viscid rot disease in cranberry plants.</title>
        <authorList>
            <person name="Sarrasin M."/>
            <person name="Lang B.F."/>
            <person name="Burger G."/>
        </authorList>
    </citation>
    <scope>NUCLEOTIDE SEQUENCE [LARGE SCALE GENOMIC DNA]</scope>
    <source>
        <strain evidence="2 3">IS7</strain>
    </source>
</reference>
<evidence type="ECO:0000256" key="1">
    <source>
        <dbReference type="SAM" id="MobiDB-lite"/>
    </source>
</evidence>
<organism evidence="2 3">
    <name type="scientific">Diaporthe vaccinii</name>
    <dbReference type="NCBI Taxonomy" id="105482"/>
    <lineage>
        <taxon>Eukaryota</taxon>
        <taxon>Fungi</taxon>
        <taxon>Dikarya</taxon>
        <taxon>Ascomycota</taxon>
        <taxon>Pezizomycotina</taxon>
        <taxon>Sordariomycetes</taxon>
        <taxon>Sordariomycetidae</taxon>
        <taxon>Diaporthales</taxon>
        <taxon>Diaporthaceae</taxon>
        <taxon>Diaporthe</taxon>
        <taxon>Diaporthe eres species complex</taxon>
    </lineage>
</organism>
<feature type="compositionally biased region" description="Basic and acidic residues" evidence="1">
    <location>
        <begin position="115"/>
        <end position="143"/>
    </location>
</feature>
<gene>
    <name evidence="2" type="ORF">FJTKL_00570</name>
</gene>
<dbReference type="Proteomes" id="UP001600888">
    <property type="component" value="Unassembled WGS sequence"/>
</dbReference>
<feature type="region of interest" description="Disordered" evidence="1">
    <location>
        <begin position="14"/>
        <end position="147"/>
    </location>
</feature>
<comment type="caution">
    <text evidence="2">The sequence shown here is derived from an EMBL/GenBank/DDBJ whole genome shotgun (WGS) entry which is preliminary data.</text>
</comment>